<evidence type="ECO:0000313" key="3">
    <source>
        <dbReference type="EMBL" id="ADI10860.1"/>
    </source>
</evidence>
<evidence type="ECO:0000313" key="4">
    <source>
        <dbReference type="Proteomes" id="UP000000377"/>
    </source>
</evidence>
<evidence type="ECO:0000256" key="2">
    <source>
        <dbReference type="SAM" id="SignalP"/>
    </source>
</evidence>
<keyword evidence="4" id="KW-1185">Reference proteome</keyword>
<dbReference type="Proteomes" id="UP000000377">
    <property type="component" value="Chromosome"/>
</dbReference>
<dbReference type="AlphaFoldDB" id="D7CD13"/>
<evidence type="ECO:0008006" key="5">
    <source>
        <dbReference type="Google" id="ProtNLM"/>
    </source>
</evidence>
<protein>
    <recommendedName>
        <fullName evidence="5">Secreted protein</fullName>
    </recommendedName>
</protein>
<evidence type="ECO:0000256" key="1">
    <source>
        <dbReference type="SAM" id="MobiDB-lite"/>
    </source>
</evidence>
<dbReference type="EMBL" id="CP002047">
    <property type="protein sequence ID" value="ADI10860.1"/>
    <property type="molecule type" value="Genomic_DNA"/>
</dbReference>
<dbReference type="SUPFAM" id="SSF50939">
    <property type="entry name" value="Sialidases"/>
    <property type="match status" value="1"/>
</dbReference>
<dbReference type="HOGENOM" id="CLU_054572_0_0_11"/>
<accession>D7CD13</accession>
<feature type="chain" id="PRO_5003093715" description="Secreted protein" evidence="2">
    <location>
        <begin position="30"/>
        <end position="401"/>
    </location>
</feature>
<proteinExistence type="predicted"/>
<name>D7CD13_STRBB</name>
<dbReference type="InterPro" id="IPR036278">
    <property type="entry name" value="Sialidase_sf"/>
</dbReference>
<feature type="region of interest" description="Disordered" evidence="1">
    <location>
        <begin position="381"/>
        <end position="401"/>
    </location>
</feature>
<organism evidence="3 4">
    <name type="scientific">Streptomyces bingchenggensis (strain BCW-1)</name>
    <dbReference type="NCBI Taxonomy" id="749414"/>
    <lineage>
        <taxon>Bacteria</taxon>
        <taxon>Bacillati</taxon>
        <taxon>Actinomycetota</taxon>
        <taxon>Actinomycetes</taxon>
        <taxon>Kitasatosporales</taxon>
        <taxon>Streptomycetaceae</taxon>
        <taxon>Streptomyces</taxon>
    </lineage>
</organism>
<keyword evidence="2" id="KW-0732">Signal</keyword>
<dbReference type="KEGG" id="sbh:SBI_07740"/>
<gene>
    <name evidence="3" type="ordered locus">SBI_07740</name>
</gene>
<feature type="region of interest" description="Disordered" evidence="1">
    <location>
        <begin position="31"/>
        <end position="65"/>
    </location>
</feature>
<dbReference type="STRING" id="749414.SBI_07740"/>
<dbReference type="PATRIC" id="fig|749414.3.peg.7960"/>
<feature type="compositionally biased region" description="Polar residues" evidence="1">
    <location>
        <begin position="38"/>
        <end position="52"/>
    </location>
</feature>
<sequence length="401" mass="41622">MLRSRRGVRSAIVASAAILVAASATAAFAAPSLPSSAQPGTSPRASGWSESRVTPGDASLLASTRPDASTTWAAGMRFVLQGEATRFVPTLWERDERKGPGWNLVQTAPLPQSYDIRFNDVDASSPSNAIVGGDYAEQAGGVVTQRWNGRDWKSVIAPVPRGSLSAGFLSVDTRAPDDAWGAGWAEVPVTDDNFRHVGLLEHWDGTRWEEQKLPDVGAGESGGWTLNGVTALAADDVWAVGSTYGAEPLLLHYGGTRWSKAPAPDTGARGGLNAVASGPDGQVWAVGDVRNPDGSLAGLALKYDGGKWVDVPLPEGTGELSSVTLSQGSAVVMARATDDTPSVVLRRSGDSWVSMNLPVDAADPLNATDVSASGRTIDVTGLYPPSGSQAAGPGAVLTARR</sequence>
<feature type="signal peptide" evidence="2">
    <location>
        <begin position="1"/>
        <end position="29"/>
    </location>
</feature>
<dbReference type="RefSeq" id="WP_014180310.1">
    <property type="nucleotide sequence ID" value="NC_016582.1"/>
</dbReference>
<dbReference type="eggNOG" id="COG4447">
    <property type="taxonomic scope" value="Bacteria"/>
</dbReference>
<reference evidence="3 4" key="1">
    <citation type="journal article" date="2010" name="J. Bacteriol.">
        <title>Genome sequence of the milbemycin-producing bacterium Streptomyces bingchenggensis.</title>
        <authorList>
            <person name="Wang X.J."/>
            <person name="Yan Y.J."/>
            <person name="Zhang B."/>
            <person name="An J."/>
            <person name="Wang J.J."/>
            <person name="Tian J."/>
            <person name="Jiang L."/>
            <person name="Chen Y.H."/>
            <person name="Huang S.X."/>
            <person name="Yin M."/>
            <person name="Zhang J."/>
            <person name="Gao A.L."/>
            <person name="Liu C.X."/>
            <person name="Zhu Z.X."/>
            <person name="Xiang W.S."/>
        </authorList>
    </citation>
    <scope>NUCLEOTIDE SEQUENCE [LARGE SCALE GENOMIC DNA]</scope>
    <source>
        <strain evidence="3 4">BCW-1</strain>
    </source>
</reference>